<comment type="catalytic activity">
    <reaction evidence="8">
        <text>a quinone + NADH + H(+) = a quinol + NAD(+)</text>
        <dbReference type="Rhea" id="RHEA:46160"/>
        <dbReference type="ChEBI" id="CHEBI:15378"/>
        <dbReference type="ChEBI" id="CHEBI:24646"/>
        <dbReference type="ChEBI" id="CHEBI:57540"/>
        <dbReference type="ChEBI" id="CHEBI:57945"/>
        <dbReference type="ChEBI" id="CHEBI:132124"/>
        <dbReference type="EC" id="1.6.5.9"/>
    </reaction>
</comment>
<evidence type="ECO:0000256" key="6">
    <source>
        <dbReference type="ARBA" id="ARBA00023002"/>
    </source>
</evidence>
<protein>
    <recommendedName>
        <fullName evidence="2">NADH:ubiquinone reductase (non-electrogenic)</fullName>
        <ecNumber evidence="2">1.6.5.9</ecNumber>
    </recommendedName>
</protein>
<dbReference type="InterPro" id="IPR023753">
    <property type="entry name" value="FAD/NAD-binding_dom"/>
</dbReference>
<dbReference type="Pfam" id="PF22366">
    <property type="entry name" value="NDH2_C"/>
    <property type="match status" value="1"/>
</dbReference>
<accession>A0A9X5E783</accession>
<dbReference type="SUPFAM" id="SSF51905">
    <property type="entry name" value="FAD/NAD(P)-binding domain"/>
    <property type="match status" value="1"/>
</dbReference>
<feature type="domain" description="FAD/NAD(P)-binding" evidence="9">
    <location>
        <begin position="10"/>
        <end position="334"/>
    </location>
</feature>
<keyword evidence="6" id="KW-0560">Oxidoreductase</keyword>
<dbReference type="Proteomes" id="UP000031532">
    <property type="component" value="Unassembled WGS sequence"/>
</dbReference>
<sequence length="454" mass="50242">MVEPMKTPHKVVIVGGGFAGLYAAKALGKSGFDVTLVDKRNFHLFQPLLYQVATGTLSPADISSPLRAILNRQKNTRVLMGEVIDLDPQQQKIILRNGELAYDSLIVATGVSHHYFGNDNWAEVAPGLKTVEDALEMRRRIFLAFEAAEKETDPEKRRAWLTFAIAGGGPTGVELAGAIAELAYSTLKRDFRNIDTKETQILLIEGMDRILPPYDPKLSTQAAHSLERLGVTIKTKTLVTNVTEDAVTIRQGENIESIPTRTVLWAAGVKASSMGEAIAQRTGAQLDRAGRVIVEPDLSLANYSNIFIIGDLANYSHQDDKPLPGVAPVAMQEGQYVAELIQRRLQGQAVIPFRYVDIASLAVIGRNAAVVDLRFVKFSGIFAWLIWLFVHIYYLIEFDNKLVVIFQWGWNYFTRKRGARLITGEESLLQLGIDENGNYYAPSGDRSNVATTHT</sequence>
<keyword evidence="7" id="KW-0520">NAD</keyword>
<dbReference type="RefSeq" id="WP_039715938.1">
    <property type="nucleotide sequence ID" value="NZ_JTJC03000005.1"/>
</dbReference>
<comment type="similarity">
    <text evidence="1">Belongs to the NADH dehydrogenase family.</text>
</comment>
<evidence type="ECO:0000256" key="7">
    <source>
        <dbReference type="ARBA" id="ARBA00023027"/>
    </source>
</evidence>
<evidence type="ECO:0000313" key="12">
    <source>
        <dbReference type="Proteomes" id="UP000031532"/>
    </source>
</evidence>
<dbReference type="EC" id="1.6.5.9" evidence="2"/>
<reference evidence="11 12" key="1">
    <citation type="journal article" date="2015" name="Genome Announc.">
        <title>Draft Genome Sequence of the Terrestrial Cyanobacterium Scytonema millei VB511283, Isolated from Eastern India.</title>
        <authorList>
            <person name="Sen D."/>
            <person name="Chandrababunaidu M.M."/>
            <person name="Singh D."/>
            <person name="Sanghi N."/>
            <person name="Ghorai A."/>
            <person name="Mishra G.P."/>
            <person name="Madduluri M."/>
            <person name="Adhikary S.P."/>
            <person name="Tripathy S."/>
        </authorList>
    </citation>
    <scope>NUCLEOTIDE SEQUENCE [LARGE SCALE GENOMIC DNA]</scope>
    <source>
        <strain evidence="11 12">VB511283</strain>
    </source>
</reference>
<evidence type="ECO:0000256" key="4">
    <source>
        <dbReference type="ARBA" id="ARBA00022827"/>
    </source>
</evidence>
<dbReference type="PANTHER" id="PTHR43706">
    <property type="entry name" value="NADH DEHYDROGENASE"/>
    <property type="match status" value="1"/>
</dbReference>
<evidence type="ECO:0000259" key="10">
    <source>
        <dbReference type="Pfam" id="PF22366"/>
    </source>
</evidence>
<evidence type="ECO:0000259" key="9">
    <source>
        <dbReference type="Pfam" id="PF07992"/>
    </source>
</evidence>
<evidence type="ECO:0000256" key="3">
    <source>
        <dbReference type="ARBA" id="ARBA00022630"/>
    </source>
</evidence>
<dbReference type="GO" id="GO:0050136">
    <property type="term" value="F:NADH dehydrogenase (quinone) (non-electrogenic) activity"/>
    <property type="evidence" value="ECO:0007669"/>
    <property type="project" value="UniProtKB-EC"/>
</dbReference>
<dbReference type="Gene3D" id="3.50.50.100">
    <property type="match status" value="1"/>
</dbReference>
<gene>
    <name evidence="11" type="ORF">QH73_0018710</name>
</gene>
<keyword evidence="3" id="KW-0285">Flavoprotein</keyword>
<dbReference type="PRINTS" id="PR00411">
    <property type="entry name" value="PNDRDTASEI"/>
</dbReference>
<keyword evidence="5" id="KW-0809">Transit peptide</keyword>
<evidence type="ECO:0000256" key="1">
    <source>
        <dbReference type="ARBA" id="ARBA00005272"/>
    </source>
</evidence>
<dbReference type="InterPro" id="IPR054585">
    <property type="entry name" value="NDH2-like_C"/>
</dbReference>
<keyword evidence="4" id="KW-0274">FAD</keyword>
<proteinExistence type="inferred from homology"/>
<dbReference type="OrthoDB" id="9781621at2"/>
<dbReference type="InterPro" id="IPR045024">
    <property type="entry name" value="NDH-2"/>
</dbReference>
<dbReference type="PRINTS" id="PR00368">
    <property type="entry name" value="FADPNR"/>
</dbReference>
<evidence type="ECO:0000313" key="11">
    <source>
        <dbReference type="EMBL" id="NHC36650.1"/>
    </source>
</evidence>
<organism evidence="11 12">
    <name type="scientific">Scytonema millei VB511283</name>
    <dbReference type="NCBI Taxonomy" id="1245923"/>
    <lineage>
        <taxon>Bacteria</taxon>
        <taxon>Bacillati</taxon>
        <taxon>Cyanobacteriota</taxon>
        <taxon>Cyanophyceae</taxon>
        <taxon>Nostocales</taxon>
        <taxon>Scytonemataceae</taxon>
        <taxon>Scytonema</taxon>
    </lineage>
</organism>
<dbReference type="PANTHER" id="PTHR43706:SF47">
    <property type="entry name" value="EXTERNAL NADH-UBIQUINONE OXIDOREDUCTASE 1, MITOCHONDRIAL-RELATED"/>
    <property type="match status" value="1"/>
</dbReference>
<evidence type="ECO:0000256" key="2">
    <source>
        <dbReference type="ARBA" id="ARBA00012637"/>
    </source>
</evidence>
<dbReference type="EMBL" id="JTJC03000005">
    <property type="protein sequence ID" value="NHC36650.1"/>
    <property type="molecule type" value="Genomic_DNA"/>
</dbReference>
<dbReference type="Pfam" id="PF07992">
    <property type="entry name" value="Pyr_redox_2"/>
    <property type="match status" value="1"/>
</dbReference>
<keyword evidence="12" id="KW-1185">Reference proteome</keyword>
<comment type="caution">
    <text evidence="11">The sequence shown here is derived from an EMBL/GenBank/DDBJ whole genome shotgun (WGS) entry which is preliminary data.</text>
</comment>
<dbReference type="InterPro" id="IPR036188">
    <property type="entry name" value="FAD/NAD-bd_sf"/>
</dbReference>
<dbReference type="AlphaFoldDB" id="A0A9X5E783"/>
<evidence type="ECO:0000256" key="8">
    <source>
        <dbReference type="ARBA" id="ARBA00047599"/>
    </source>
</evidence>
<name>A0A9X5E783_9CYAN</name>
<feature type="domain" description="External alternative NADH-ubiquinone oxidoreductase-like C-terminal" evidence="10">
    <location>
        <begin position="360"/>
        <end position="413"/>
    </location>
</feature>
<evidence type="ECO:0000256" key="5">
    <source>
        <dbReference type="ARBA" id="ARBA00022946"/>
    </source>
</evidence>